<gene>
    <name evidence="1" type="ORF">CICLE_v10013544mg</name>
</gene>
<accession>V4SWW0</accession>
<organism evidence="1 2">
    <name type="scientific">Citrus clementina</name>
    <name type="common">Clementine</name>
    <name type="synonym">Citrus deliciosa x Citrus sinensis</name>
    <dbReference type="NCBI Taxonomy" id="85681"/>
    <lineage>
        <taxon>Eukaryota</taxon>
        <taxon>Viridiplantae</taxon>
        <taxon>Streptophyta</taxon>
        <taxon>Embryophyta</taxon>
        <taxon>Tracheophyta</taxon>
        <taxon>Spermatophyta</taxon>
        <taxon>Magnoliopsida</taxon>
        <taxon>eudicotyledons</taxon>
        <taxon>Gunneridae</taxon>
        <taxon>Pentapetalae</taxon>
        <taxon>rosids</taxon>
        <taxon>malvids</taxon>
        <taxon>Sapindales</taxon>
        <taxon>Rutaceae</taxon>
        <taxon>Aurantioideae</taxon>
        <taxon>Citrus</taxon>
    </lineage>
</organism>
<evidence type="ECO:0000313" key="1">
    <source>
        <dbReference type="EMBL" id="ESR43540.1"/>
    </source>
</evidence>
<dbReference type="InParanoid" id="V4SWW0"/>
<name>V4SWW0_CITCL</name>
<protein>
    <submittedName>
        <fullName evidence="1">Uncharacterized protein</fullName>
    </submittedName>
</protein>
<dbReference type="EMBL" id="KI536861">
    <property type="protein sequence ID" value="ESR43540.1"/>
    <property type="molecule type" value="Genomic_DNA"/>
</dbReference>
<keyword evidence="2" id="KW-1185">Reference proteome</keyword>
<sequence>MGMGGVSNIFEQRDSGLLHFLAQGLNMLFLLLVLQLSHHSSFCPKIVKDFFFRQSFVEGLTFKFSKSLPWPQCDLLQNHCCTCLFSQLIGNSDFLCTLEIQYPLYYPQKILFVSIVYFSHFGNSVSHDFVCKICNYKLVNEKQLLSVQTS</sequence>
<dbReference type="Gramene" id="ESR43540">
    <property type="protein sequence ID" value="ESR43540"/>
    <property type="gene ID" value="CICLE_v10013544mg"/>
</dbReference>
<reference evidence="1 2" key="1">
    <citation type="submission" date="2013-10" db="EMBL/GenBank/DDBJ databases">
        <authorList>
            <consortium name="International Citrus Genome Consortium"/>
            <person name="Jenkins J."/>
            <person name="Schmutz J."/>
            <person name="Prochnik S."/>
            <person name="Rokhsar D."/>
            <person name="Gmitter F."/>
            <person name="Ollitrault P."/>
            <person name="Machado M."/>
            <person name="Talon M."/>
            <person name="Wincker P."/>
            <person name="Jaillon O."/>
            <person name="Morgante M."/>
        </authorList>
    </citation>
    <scope>NUCLEOTIDE SEQUENCE</scope>
    <source>
        <strain evidence="2">cv. Clemenules</strain>
    </source>
</reference>
<dbReference type="Proteomes" id="UP000030687">
    <property type="component" value="Unassembled WGS sequence"/>
</dbReference>
<dbReference type="KEGG" id="cic:CICLE_v10013544mg"/>
<proteinExistence type="predicted"/>
<dbReference type="AlphaFoldDB" id="V4SWW0"/>
<evidence type="ECO:0000313" key="2">
    <source>
        <dbReference type="Proteomes" id="UP000030687"/>
    </source>
</evidence>